<dbReference type="Proteomes" id="UP001571476">
    <property type="component" value="Unassembled WGS sequence"/>
</dbReference>
<evidence type="ECO:0008006" key="4">
    <source>
        <dbReference type="Google" id="ProtNLM"/>
    </source>
</evidence>
<accession>A0ABV4SIT4</accession>
<evidence type="ECO:0000256" key="1">
    <source>
        <dbReference type="SAM" id="MobiDB-lite"/>
    </source>
</evidence>
<comment type="caution">
    <text evidence="2">The sequence shown here is derived from an EMBL/GenBank/DDBJ whole genome shotgun (WGS) entry which is preliminary data.</text>
</comment>
<organism evidence="2 3">
    <name type="scientific">Streptomyces aureus</name>
    <dbReference type="NCBI Taxonomy" id="193461"/>
    <lineage>
        <taxon>Bacteria</taxon>
        <taxon>Bacillati</taxon>
        <taxon>Actinomycetota</taxon>
        <taxon>Actinomycetes</taxon>
        <taxon>Kitasatosporales</taxon>
        <taxon>Streptomycetaceae</taxon>
        <taxon>Streptomyces</taxon>
    </lineage>
</organism>
<name>A0ABV4SIT4_9ACTN</name>
<protein>
    <recommendedName>
        <fullName evidence="4">Integrase</fullName>
    </recommendedName>
</protein>
<evidence type="ECO:0000313" key="2">
    <source>
        <dbReference type="EMBL" id="MFA3837905.1"/>
    </source>
</evidence>
<evidence type="ECO:0000313" key="3">
    <source>
        <dbReference type="Proteomes" id="UP001571476"/>
    </source>
</evidence>
<reference evidence="2 3" key="1">
    <citation type="submission" date="2024-08" db="EMBL/GenBank/DDBJ databases">
        <title>Genome sequence of Streptomyces aureus CACIA-1.46HGO.</title>
        <authorList>
            <person name="Evangelista-Martinez Z."/>
        </authorList>
    </citation>
    <scope>NUCLEOTIDE SEQUENCE [LARGE SCALE GENOMIC DNA]</scope>
    <source>
        <strain evidence="2 3">CACIA-1.46HGO</strain>
    </source>
</reference>
<feature type="compositionally biased region" description="Low complexity" evidence="1">
    <location>
        <begin position="43"/>
        <end position="74"/>
    </location>
</feature>
<gene>
    <name evidence="2" type="ORF">ACEG43_17310</name>
</gene>
<feature type="region of interest" description="Disordered" evidence="1">
    <location>
        <begin position="31"/>
        <end position="85"/>
    </location>
</feature>
<dbReference type="EMBL" id="JBGOSP010000007">
    <property type="protein sequence ID" value="MFA3837905.1"/>
    <property type="molecule type" value="Genomic_DNA"/>
</dbReference>
<sequence length="85" mass="9587">MQTCRRELLDRALVWNQHHLLHALHDFATFYNGHRPHQGTANTRPLRPLPSRSPTRSRSPTSRYGNAAASAASSTRTNMPRDLVG</sequence>
<dbReference type="RefSeq" id="WP_372563218.1">
    <property type="nucleotide sequence ID" value="NZ_JBGOSP010000007.1"/>
</dbReference>
<keyword evidence="3" id="KW-1185">Reference proteome</keyword>
<proteinExistence type="predicted"/>